<reference evidence="2 3" key="1">
    <citation type="submission" date="2018-02" db="EMBL/GenBank/DDBJ databases">
        <title>The genomes of Aspergillus section Nigri reveals drivers in fungal speciation.</title>
        <authorList>
            <consortium name="DOE Joint Genome Institute"/>
            <person name="Vesth T.C."/>
            <person name="Nybo J."/>
            <person name="Theobald S."/>
            <person name="Brandl J."/>
            <person name="Frisvad J.C."/>
            <person name="Nielsen K.F."/>
            <person name="Lyhne E.K."/>
            <person name="Kogle M.E."/>
            <person name="Kuo A."/>
            <person name="Riley R."/>
            <person name="Clum A."/>
            <person name="Nolan M."/>
            <person name="Lipzen A."/>
            <person name="Salamov A."/>
            <person name="Henrissat B."/>
            <person name="Wiebenga A."/>
            <person name="De vries R.P."/>
            <person name="Grigoriev I.V."/>
            <person name="Mortensen U.H."/>
            <person name="Andersen M.R."/>
            <person name="Baker S.E."/>
        </authorList>
    </citation>
    <scope>NUCLEOTIDE SEQUENCE [LARGE SCALE GENOMIC DNA]</scope>
    <source>
        <strain evidence="2 3">CBS 121057</strain>
    </source>
</reference>
<evidence type="ECO:0000313" key="2">
    <source>
        <dbReference type="EMBL" id="PYI07874.1"/>
    </source>
</evidence>
<dbReference type="InterPro" id="IPR001810">
    <property type="entry name" value="F-box_dom"/>
</dbReference>
<sequence>MAPRNLEGLPVELIEAIVGWLDFQDICALRLTGRTVSFKSTNATFRSYFSSKKLQITQASLEQFVRVTRPGQLGLWLQRLTLYDIWDPEPGDTRAEDSDATLKATQLLAQGMENIRDRSPHGGQLSISLQIQPGGDGRREATPEVFHVVMSALGSTGLPVQSLDVFADAYYHHHGSWCSLGFSEITAAFSRGTAVLSTSFRQCKKLCLSMGHCLRGFDFDSETRLPLTYDKARQNTRSLCDLLNLCPTLEELHLVWEYDDVEETSGVVEESLFFNRVAESCEFPSLKKCTLKRTRVSETGLLSFFRKVPGLVHLSIDGMDLYGEGEFDGLFNLLSTAMPDLDSLHLRDLYTDVGAVQFPEEPRKNWWKEKFRPYYGIIRKGPEARRPVVGRTM</sequence>
<accession>A0A319EUK2</accession>
<dbReference type="Gene3D" id="3.80.10.10">
    <property type="entry name" value="Ribonuclease Inhibitor"/>
    <property type="match status" value="1"/>
</dbReference>
<feature type="domain" description="F-box" evidence="1">
    <location>
        <begin position="3"/>
        <end position="48"/>
    </location>
</feature>
<evidence type="ECO:0000259" key="1">
    <source>
        <dbReference type="PROSITE" id="PS50181"/>
    </source>
</evidence>
<name>A0A319EUK2_ASPSB</name>
<keyword evidence="3" id="KW-1185">Reference proteome</keyword>
<organism evidence="2 3">
    <name type="scientific">Aspergillus sclerotiicarbonarius (strain CBS 121057 / IBT 28362)</name>
    <dbReference type="NCBI Taxonomy" id="1448318"/>
    <lineage>
        <taxon>Eukaryota</taxon>
        <taxon>Fungi</taxon>
        <taxon>Dikarya</taxon>
        <taxon>Ascomycota</taxon>
        <taxon>Pezizomycotina</taxon>
        <taxon>Eurotiomycetes</taxon>
        <taxon>Eurotiomycetidae</taxon>
        <taxon>Eurotiales</taxon>
        <taxon>Aspergillaceae</taxon>
        <taxon>Aspergillus</taxon>
        <taxon>Aspergillus subgen. Circumdati</taxon>
    </lineage>
</organism>
<dbReference type="VEuPathDB" id="FungiDB:BO78DRAFT_442362"/>
<proteinExistence type="predicted"/>
<dbReference type="SUPFAM" id="SSF52047">
    <property type="entry name" value="RNI-like"/>
    <property type="match status" value="1"/>
</dbReference>
<dbReference type="InterPro" id="IPR032675">
    <property type="entry name" value="LRR_dom_sf"/>
</dbReference>
<dbReference type="CDD" id="cd09917">
    <property type="entry name" value="F-box_SF"/>
    <property type="match status" value="1"/>
</dbReference>
<evidence type="ECO:0000313" key="3">
    <source>
        <dbReference type="Proteomes" id="UP000248423"/>
    </source>
</evidence>
<dbReference type="EMBL" id="KZ826338">
    <property type="protein sequence ID" value="PYI07874.1"/>
    <property type="molecule type" value="Genomic_DNA"/>
</dbReference>
<dbReference type="OrthoDB" id="3886018at2759"/>
<gene>
    <name evidence="2" type="ORF">BO78DRAFT_442362</name>
</gene>
<dbReference type="AlphaFoldDB" id="A0A319EUK2"/>
<dbReference type="Proteomes" id="UP000248423">
    <property type="component" value="Unassembled WGS sequence"/>
</dbReference>
<dbReference type="STRING" id="1448318.A0A319EUK2"/>
<dbReference type="PROSITE" id="PS50181">
    <property type="entry name" value="FBOX"/>
    <property type="match status" value="1"/>
</dbReference>
<protein>
    <recommendedName>
        <fullName evidence="1">F-box domain-containing protein</fullName>
    </recommendedName>
</protein>